<dbReference type="AlphaFoldDB" id="A0A381UVC7"/>
<dbReference type="SUPFAM" id="SSF56935">
    <property type="entry name" value="Porins"/>
    <property type="match status" value="1"/>
</dbReference>
<proteinExistence type="predicted"/>
<reference evidence="7" key="1">
    <citation type="submission" date="2018-05" db="EMBL/GenBank/DDBJ databases">
        <authorList>
            <person name="Lanie J.A."/>
            <person name="Ng W.-L."/>
            <person name="Kazmierczak K.M."/>
            <person name="Andrzejewski T.M."/>
            <person name="Davidsen T.M."/>
            <person name="Wayne K.J."/>
            <person name="Tettelin H."/>
            <person name="Glass J.I."/>
            <person name="Rusch D."/>
            <person name="Podicherti R."/>
            <person name="Tsui H.-C.T."/>
            <person name="Winkler M.E."/>
        </authorList>
    </citation>
    <scope>NUCLEOTIDE SEQUENCE</scope>
</reference>
<keyword evidence="5" id="KW-0998">Cell outer membrane</keyword>
<dbReference type="PANTHER" id="PTHR30069">
    <property type="entry name" value="TONB-DEPENDENT OUTER MEMBRANE RECEPTOR"/>
    <property type="match status" value="1"/>
</dbReference>
<dbReference type="GO" id="GO:0009279">
    <property type="term" value="C:cell outer membrane"/>
    <property type="evidence" value="ECO:0007669"/>
    <property type="project" value="UniProtKB-SubCell"/>
</dbReference>
<organism evidence="7">
    <name type="scientific">marine metagenome</name>
    <dbReference type="NCBI Taxonomy" id="408172"/>
    <lineage>
        <taxon>unclassified sequences</taxon>
        <taxon>metagenomes</taxon>
        <taxon>ecological metagenomes</taxon>
    </lineage>
</organism>
<keyword evidence="3" id="KW-0812">Transmembrane</keyword>
<keyword evidence="2" id="KW-0813">Transport</keyword>
<accession>A0A381UVC7</accession>
<dbReference type="GO" id="GO:0044718">
    <property type="term" value="P:siderophore transmembrane transport"/>
    <property type="evidence" value="ECO:0007669"/>
    <property type="project" value="TreeGrafter"/>
</dbReference>
<dbReference type="GO" id="GO:0015344">
    <property type="term" value="F:siderophore uptake transmembrane transporter activity"/>
    <property type="evidence" value="ECO:0007669"/>
    <property type="project" value="TreeGrafter"/>
</dbReference>
<protein>
    <recommendedName>
        <fullName evidence="6">TonB-dependent transporter Oar-like beta-barrel domain-containing protein</fullName>
    </recommendedName>
</protein>
<dbReference type="InterPro" id="IPR036942">
    <property type="entry name" value="Beta-barrel_TonB_sf"/>
</dbReference>
<evidence type="ECO:0000259" key="6">
    <source>
        <dbReference type="Pfam" id="PF25183"/>
    </source>
</evidence>
<dbReference type="EMBL" id="UINC01007216">
    <property type="protein sequence ID" value="SVA32085.1"/>
    <property type="molecule type" value="Genomic_DNA"/>
</dbReference>
<dbReference type="InterPro" id="IPR057601">
    <property type="entry name" value="Oar-like_b-barrel"/>
</dbReference>
<evidence type="ECO:0000256" key="5">
    <source>
        <dbReference type="ARBA" id="ARBA00023237"/>
    </source>
</evidence>
<evidence type="ECO:0000256" key="1">
    <source>
        <dbReference type="ARBA" id="ARBA00004571"/>
    </source>
</evidence>
<dbReference type="PANTHER" id="PTHR30069:SF46">
    <property type="entry name" value="OAR PROTEIN"/>
    <property type="match status" value="1"/>
</dbReference>
<evidence type="ECO:0000256" key="4">
    <source>
        <dbReference type="ARBA" id="ARBA00023136"/>
    </source>
</evidence>
<feature type="domain" description="TonB-dependent transporter Oar-like beta-barrel" evidence="6">
    <location>
        <begin position="224"/>
        <end position="787"/>
    </location>
</feature>
<sequence length="924" mass="102858">MDLATVEETITVTGESPLVDVKGTTVVGKMTADLIDKTPTSSGLWAAVLDHIPGVVASFDVGGGNSGQQTAGVSAWGSEWRNNSYNVNGGDVTDPAAVGASSSYYSVSSFEEVSVSMAAQDIEIKTPGLNINMVVKSGSNDWHAGAKYFYENTSMVSDNVTGDPVLEEAGITIGTPNVMLSDLDLQGGGPIWRDRAWFFYDYWNFEVQKVILNLEEVDGTKLKDSTININFQINDNNKVSGRWVWTQKYRNNRGASQYRPYMGRIQDSYSHIPQLQWQSVINQNIFADLRHSVVKSNFPMCRRWEPCGSEDAASPSTGSSIYSFSYGYIITPTLPTSEFFDERDTGSTNGTVSWYVTGDNISHDLKFGGNYQVINYFSPFNYPKGYRRYTRLSRVGDATWDPDNNPLYATMGVPLEIRLYNAPIAKEDGGSSDCFVLGECWHPDGAYSMKGRAMGLFLQDTITIANRWTISAGVRFDKAYNWNPAQKRLDSPWCGQTTGLSMPEMFCGGSFQEQPVAFEFNDLTPRIGVVWDVTGDGTWALKANFSRYPEALGISYGGVTNVNDVGSEDWNWYDPNGDGIFQFGEQTTMRSSWYPGAGTEVDDELQAPLTDEYTFGLEHEIFDNILLSATGIYRGRRDDVGTINIGVPYGLMFDSDKCKAECTPVNPWGTDPWVKLQTVDPGDDGVIGTADDGGPIPIWAVNPNTYGTNNYLTTNPNVWGFHDDTWYKGVSLVASKRWSNNWQMLASWDIGTSEYQGSAYNPNSLWNSRRQLSSNHRDHILKLTANYLIAEPIGVNLGIFIRAQSGQAFYANYTYDSELLEELGPYENQSNWGMTVVGRGEMGDKQCNGCNRPENEPFTTLIDVRAEKQFTIGKYGVVHAYFDVFNVMNANTITSFYTTINSRWMEPTYVLPPRVMRIGGAWDF</sequence>
<comment type="subcellular location">
    <subcellularLocation>
        <location evidence="1">Cell outer membrane</location>
        <topology evidence="1">Multi-pass membrane protein</topology>
    </subcellularLocation>
</comment>
<gene>
    <name evidence="7" type="ORF">METZ01_LOCUS84939</name>
</gene>
<dbReference type="Gene3D" id="2.40.170.20">
    <property type="entry name" value="TonB-dependent receptor, beta-barrel domain"/>
    <property type="match status" value="1"/>
</dbReference>
<keyword evidence="4" id="KW-0472">Membrane</keyword>
<dbReference type="InterPro" id="IPR039426">
    <property type="entry name" value="TonB-dep_rcpt-like"/>
</dbReference>
<evidence type="ECO:0000256" key="2">
    <source>
        <dbReference type="ARBA" id="ARBA00022448"/>
    </source>
</evidence>
<dbReference type="Pfam" id="PF25183">
    <property type="entry name" value="OMP_b-brl_4"/>
    <property type="match status" value="1"/>
</dbReference>
<evidence type="ECO:0000313" key="7">
    <source>
        <dbReference type="EMBL" id="SVA32085.1"/>
    </source>
</evidence>
<name>A0A381UVC7_9ZZZZ</name>
<evidence type="ECO:0000256" key="3">
    <source>
        <dbReference type="ARBA" id="ARBA00022692"/>
    </source>
</evidence>